<keyword evidence="2" id="KW-1185">Reference proteome</keyword>
<gene>
    <name evidence="1" type="ORF">PJ311_14790</name>
</gene>
<dbReference type="EMBL" id="JAQKAB010000010">
    <property type="protein sequence ID" value="MDA7027844.1"/>
    <property type="molecule type" value="Genomic_DNA"/>
</dbReference>
<dbReference type="PANTHER" id="PTHR44147:SF2">
    <property type="entry name" value="DEHYDROGENASE_REDUCTASE SDR FAMILY MEMBER 1"/>
    <property type="match status" value="1"/>
</dbReference>
<dbReference type="InterPro" id="IPR002347">
    <property type="entry name" value="SDR_fam"/>
</dbReference>
<sequence length="280" mass="30913">MFNLSRKVVLVTGATRGIGKGTAITLAKNGAIVYFTGRTEKEFQGAVNLGGSLQTTEQEIARVGGTGYGIKCDHKDDMQTKMAVDRIISEQGKIDILVNNVWGGYEYFNDGTDFWNENGFWTAPISRFDNMYESGVRAHYVTTVYTVPTMIKQKNGLIINLSYWSAERNDMGVAYGMAKSATNKMTETMAYELKKHHISVVTIYPGLVRTESVIKATDFFDLAYSESTEFVGLAISALATDLNVLKKSGTKQIAAQIALDYGYKDIDGKQPIPLNKTNCQ</sequence>
<evidence type="ECO:0000313" key="2">
    <source>
        <dbReference type="Proteomes" id="UP001211894"/>
    </source>
</evidence>
<dbReference type="Proteomes" id="UP001211894">
    <property type="component" value="Unassembled WGS sequence"/>
</dbReference>
<organism evidence="1 2">
    <name type="scientific">Bacillus changyiensis</name>
    <dbReference type="NCBI Taxonomy" id="3004103"/>
    <lineage>
        <taxon>Bacteria</taxon>
        <taxon>Bacillati</taxon>
        <taxon>Bacillota</taxon>
        <taxon>Bacilli</taxon>
        <taxon>Bacillales</taxon>
        <taxon>Bacillaceae</taxon>
        <taxon>Bacillus</taxon>
    </lineage>
</organism>
<evidence type="ECO:0000313" key="1">
    <source>
        <dbReference type="EMBL" id="MDA7027844.1"/>
    </source>
</evidence>
<protein>
    <submittedName>
        <fullName evidence="1">SDR family NAD(P)-dependent oxidoreductase</fullName>
    </submittedName>
</protein>
<dbReference type="InterPro" id="IPR036291">
    <property type="entry name" value="NAD(P)-bd_dom_sf"/>
</dbReference>
<reference evidence="1 2" key="1">
    <citation type="submission" date="2023-01" db="EMBL/GenBank/DDBJ databases">
        <title>Bacillus changyiensis sp. nov., isolated from a coastal deposit.</title>
        <authorList>
            <person name="Xiao G."/>
            <person name="Lai Q."/>
            <person name="Hu Z."/>
            <person name="Shao Z."/>
        </authorList>
    </citation>
    <scope>NUCLEOTIDE SEQUENCE [LARGE SCALE GENOMIC DNA]</scope>
    <source>
        <strain evidence="1 2">CLL-7-23</strain>
    </source>
</reference>
<dbReference type="Pfam" id="PF00106">
    <property type="entry name" value="adh_short"/>
    <property type="match status" value="1"/>
</dbReference>
<dbReference type="SUPFAM" id="SSF51735">
    <property type="entry name" value="NAD(P)-binding Rossmann-fold domains"/>
    <property type="match status" value="1"/>
</dbReference>
<dbReference type="Gene3D" id="3.40.50.720">
    <property type="entry name" value="NAD(P)-binding Rossmann-like Domain"/>
    <property type="match status" value="1"/>
</dbReference>
<name>A0ABT4X6C0_9BACI</name>
<proteinExistence type="predicted"/>
<dbReference type="PRINTS" id="PR00081">
    <property type="entry name" value="GDHRDH"/>
</dbReference>
<dbReference type="RefSeq" id="WP_271341666.1">
    <property type="nucleotide sequence ID" value="NZ_JAQKAB010000010.1"/>
</dbReference>
<comment type="caution">
    <text evidence="1">The sequence shown here is derived from an EMBL/GenBank/DDBJ whole genome shotgun (WGS) entry which is preliminary data.</text>
</comment>
<dbReference type="PANTHER" id="PTHR44147">
    <property type="entry name" value="DEHYDROGENASE/REDUCTASE SDR FAMILY MEMBER 1"/>
    <property type="match status" value="1"/>
</dbReference>
<accession>A0ABT4X6C0</accession>